<name>A0A9X1Y3X0_9PROT</name>
<dbReference type="EMBL" id="JALPRX010000016">
    <property type="protein sequence ID" value="MCK8783724.1"/>
    <property type="molecule type" value="Genomic_DNA"/>
</dbReference>
<keyword evidence="2" id="KW-1185">Reference proteome</keyword>
<evidence type="ECO:0000313" key="1">
    <source>
        <dbReference type="EMBL" id="MCK8783724.1"/>
    </source>
</evidence>
<dbReference type="SUPFAM" id="SSF51621">
    <property type="entry name" value="Phosphoenolpyruvate/pyruvate domain"/>
    <property type="match status" value="1"/>
</dbReference>
<dbReference type="Pfam" id="PF13714">
    <property type="entry name" value="PEP_mutase"/>
    <property type="match status" value="1"/>
</dbReference>
<reference evidence="1" key="1">
    <citation type="submission" date="2022-04" db="EMBL/GenBank/DDBJ databases">
        <title>Roseomonas acroporae sp. nov., isolated from coral Acropora digitifera.</title>
        <authorList>
            <person name="Sun H."/>
        </authorList>
    </citation>
    <scope>NUCLEOTIDE SEQUENCE</scope>
    <source>
        <strain evidence="1">NAR14</strain>
    </source>
</reference>
<gene>
    <name evidence="1" type="ORF">M0638_04920</name>
</gene>
<accession>A0A9X1Y3X0</accession>
<dbReference type="GO" id="GO:0019629">
    <property type="term" value="P:propionate catabolic process, 2-methylcitrate cycle"/>
    <property type="evidence" value="ECO:0007669"/>
    <property type="project" value="TreeGrafter"/>
</dbReference>
<dbReference type="AlphaFoldDB" id="A0A9X1Y3X0"/>
<dbReference type="Proteomes" id="UP001139516">
    <property type="component" value="Unassembled WGS sequence"/>
</dbReference>
<proteinExistence type="predicted"/>
<dbReference type="GO" id="GO:0046421">
    <property type="term" value="F:methylisocitrate lyase activity"/>
    <property type="evidence" value="ECO:0007669"/>
    <property type="project" value="TreeGrafter"/>
</dbReference>
<dbReference type="RefSeq" id="WP_248665847.1">
    <property type="nucleotide sequence ID" value="NZ_JALPRX010000016.1"/>
</dbReference>
<dbReference type="InterPro" id="IPR015813">
    <property type="entry name" value="Pyrv/PenolPyrv_kinase-like_dom"/>
</dbReference>
<dbReference type="CDD" id="cd00377">
    <property type="entry name" value="ICL_PEPM"/>
    <property type="match status" value="1"/>
</dbReference>
<sequence>MDWTDRRRRFRAILAGDRCVHPGSVYDPISARIAEDLGFELGMFAGSTGSLAVLGAPDLVVLTLTEFAQQALRINRAGGLPLLVDADHGYGNALSVMRTVQELETAGVAGMTIEDTALPQPYGAGQPRLLSVEEGLGKMRAAVAARQDPNLVILARSSAVTIAGTEEAVARAKAYAVTGVDGFFLPGVTRRAEVEPIAAAIDLPLVIASATGELADQDWLRANRVRVGLQGHQPFQAAVQAVYATLKALREGTAPKDLQNLAPPALMRQVTRESDYQGWTRDFLGG</sequence>
<dbReference type="InterPro" id="IPR040442">
    <property type="entry name" value="Pyrv_kinase-like_dom_sf"/>
</dbReference>
<dbReference type="InterPro" id="IPR039556">
    <property type="entry name" value="ICL/PEPM"/>
</dbReference>
<keyword evidence="1" id="KW-0456">Lyase</keyword>
<dbReference type="Gene3D" id="3.20.20.60">
    <property type="entry name" value="Phosphoenolpyruvate-binding domains"/>
    <property type="match status" value="1"/>
</dbReference>
<dbReference type="PANTHER" id="PTHR42905:SF3">
    <property type="entry name" value="OXALOACETATE DECARBOXYLASE"/>
    <property type="match status" value="1"/>
</dbReference>
<protein>
    <submittedName>
        <fullName evidence="1">Isocitrate lyase/PEP mutase family protein</fullName>
    </submittedName>
</protein>
<comment type="caution">
    <text evidence="1">The sequence shown here is derived from an EMBL/GenBank/DDBJ whole genome shotgun (WGS) entry which is preliminary data.</text>
</comment>
<organism evidence="1 2">
    <name type="scientific">Roseomonas acroporae</name>
    <dbReference type="NCBI Taxonomy" id="2937791"/>
    <lineage>
        <taxon>Bacteria</taxon>
        <taxon>Pseudomonadati</taxon>
        <taxon>Pseudomonadota</taxon>
        <taxon>Alphaproteobacteria</taxon>
        <taxon>Acetobacterales</taxon>
        <taxon>Roseomonadaceae</taxon>
        <taxon>Roseomonas</taxon>
    </lineage>
</organism>
<dbReference type="PANTHER" id="PTHR42905">
    <property type="entry name" value="PHOSPHOENOLPYRUVATE CARBOXYLASE"/>
    <property type="match status" value="1"/>
</dbReference>
<evidence type="ECO:0000313" key="2">
    <source>
        <dbReference type="Proteomes" id="UP001139516"/>
    </source>
</evidence>